<feature type="region of interest" description="Disordered" evidence="2">
    <location>
        <begin position="206"/>
        <end position="229"/>
    </location>
</feature>
<dbReference type="Gene3D" id="3.30.70.60">
    <property type="match status" value="1"/>
</dbReference>
<comment type="caution">
    <text evidence="4">The sequence shown here is derived from an EMBL/GenBank/DDBJ whole genome shotgun (WGS) entry which is preliminary data.</text>
</comment>
<keyword evidence="3" id="KW-0812">Transmembrane</keyword>
<name>A0A1F7YCZ8_9BACT</name>
<evidence type="ECO:0000256" key="3">
    <source>
        <dbReference type="SAM" id="Phobius"/>
    </source>
</evidence>
<protein>
    <submittedName>
        <fullName evidence="4">Uncharacterized protein</fullName>
    </submittedName>
</protein>
<accession>A0A1F7YCZ8</accession>
<evidence type="ECO:0000256" key="2">
    <source>
        <dbReference type="SAM" id="MobiDB-lite"/>
    </source>
</evidence>
<organism evidence="4 5">
    <name type="scientific">Candidatus Woesebacteria bacterium RIFCSPHIGHO2_01_FULL_39_28</name>
    <dbReference type="NCBI Taxonomy" id="1802496"/>
    <lineage>
        <taxon>Bacteria</taxon>
        <taxon>Candidatus Woeseibacteriota</taxon>
    </lineage>
</organism>
<feature type="transmembrane region" description="Helical" evidence="3">
    <location>
        <begin position="12"/>
        <end position="34"/>
    </location>
</feature>
<dbReference type="InterPro" id="IPR014717">
    <property type="entry name" value="Transl_elong_EF1B/ribsomal_bS6"/>
</dbReference>
<keyword evidence="3" id="KW-0472">Membrane</keyword>
<feature type="compositionally biased region" description="Polar residues" evidence="2">
    <location>
        <begin position="206"/>
        <end position="216"/>
    </location>
</feature>
<reference evidence="4 5" key="1">
    <citation type="journal article" date="2016" name="Nat. Commun.">
        <title>Thousands of microbial genomes shed light on interconnected biogeochemical processes in an aquifer system.</title>
        <authorList>
            <person name="Anantharaman K."/>
            <person name="Brown C.T."/>
            <person name="Hug L.A."/>
            <person name="Sharon I."/>
            <person name="Castelle C.J."/>
            <person name="Probst A.J."/>
            <person name="Thomas B.C."/>
            <person name="Singh A."/>
            <person name="Wilkins M.J."/>
            <person name="Karaoz U."/>
            <person name="Brodie E.L."/>
            <person name="Williams K.H."/>
            <person name="Hubbard S.S."/>
            <person name="Banfield J.F."/>
        </authorList>
    </citation>
    <scope>NUCLEOTIDE SEQUENCE [LARGE SCALE GENOMIC DNA]</scope>
</reference>
<dbReference type="EMBL" id="MGGI01000022">
    <property type="protein sequence ID" value="OGM25173.1"/>
    <property type="molecule type" value="Genomic_DNA"/>
</dbReference>
<keyword evidence="3" id="KW-1133">Transmembrane helix</keyword>
<evidence type="ECO:0000256" key="1">
    <source>
        <dbReference type="SAM" id="Coils"/>
    </source>
</evidence>
<keyword evidence="1" id="KW-0175">Coiled coil</keyword>
<gene>
    <name evidence="4" type="ORF">A2627_00180</name>
</gene>
<sequence>MKNLISPNLRLLFFPVFSILVLLFLTVFVTRLFFGKIGELRARISELAKEENSVKEKILVLESEQSFYSPFSEKVSVAFPPKNPAILVVGQIKKEANLLGLNIDNFKVGGEVQKEGGLYSVQIGFDLAGSPVQELNFLQSVPHIAPISKIDSFRISKLQTKVGENPISSILLSSYWSPFPENLPPITESIGQLSNEDKSIISSLSALNPPGVSQTSPQPPLERLDPFKL</sequence>
<evidence type="ECO:0000313" key="4">
    <source>
        <dbReference type="EMBL" id="OGM25173.1"/>
    </source>
</evidence>
<dbReference type="AlphaFoldDB" id="A0A1F7YCZ8"/>
<dbReference type="Proteomes" id="UP000178851">
    <property type="component" value="Unassembled WGS sequence"/>
</dbReference>
<evidence type="ECO:0000313" key="5">
    <source>
        <dbReference type="Proteomes" id="UP000178851"/>
    </source>
</evidence>
<feature type="coiled-coil region" evidence="1">
    <location>
        <begin position="37"/>
        <end position="64"/>
    </location>
</feature>
<proteinExistence type="predicted"/>